<dbReference type="OrthoDB" id="9811823at2"/>
<dbReference type="NCBIfam" id="TIGR00071">
    <property type="entry name" value="hisT_truA"/>
    <property type="match status" value="1"/>
</dbReference>
<dbReference type="EMBL" id="QGDT01000012">
    <property type="protein sequence ID" value="PWJ55930.1"/>
    <property type="molecule type" value="Genomic_DNA"/>
</dbReference>
<dbReference type="Gene3D" id="3.30.70.660">
    <property type="entry name" value="Pseudouridine synthase I, catalytic domain, C-terminal subdomain"/>
    <property type="match status" value="1"/>
</dbReference>
<dbReference type="GO" id="GO:0031119">
    <property type="term" value="P:tRNA pseudouridine synthesis"/>
    <property type="evidence" value="ECO:0007669"/>
    <property type="project" value="UniProtKB-UniRule"/>
</dbReference>
<dbReference type="PANTHER" id="PTHR11142">
    <property type="entry name" value="PSEUDOURIDYLATE SYNTHASE"/>
    <property type="match status" value="1"/>
</dbReference>
<organism evidence="9 10">
    <name type="scientific">Dyadobacter jejuensis</name>
    <dbReference type="NCBI Taxonomy" id="1082580"/>
    <lineage>
        <taxon>Bacteria</taxon>
        <taxon>Pseudomonadati</taxon>
        <taxon>Bacteroidota</taxon>
        <taxon>Cytophagia</taxon>
        <taxon>Cytophagales</taxon>
        <taxon>Spirosomataceae</taxon>
        <taxon>Dyadobacter</taxon>
    </lineage>
</organism>
<dbReference type="GO" id="GO:0003723">
    <property type="term" value="F:RNA binding"/>
    <property type="evidence" value="ECO:0007669"/>
    <property type="project" value="InterPro"/>
</dbReference>
<name>A0A316AG36_9BACT</name>
<keyword evidence="10" id="KW-1185">Reference proteome</keyword>
<evidence type="ECO:0000256" key="2">
    <source>
        <dbReference type="ARBA" id="ARBA00022694"/>
    </source>
</evidence>
<evidence type="ECO:0000256" key="3">
    <source>
        <dbReference type="ARBA" id="ARBA00023235"/>
    </source>
</evidence>
<dbReference type="GO" id="GO:0160147">
    <property type="term" value="F:tRNA pseudouridine(38-40) synthase activity"/>
    <property type="evidence" value="ECO:0007669"/>
    <property type="project" value="UniProtKB-EC"/>
</dbReference>
<dbReference type="AlphaFoldDB" id="A0A316AG36"/>
<dbReference type="InterPro" id="IPR001406">
    <property type="entry name" value="PsdUridine_synth_TruA"/>
</dbReference>
<evidence type="ECO:0000256" key="6">
    <source>
        <dbReference type="PIRSR" id="PIRSR001430-2"/>
    </source>
</evidence>
<sequence>MRYFIEFSYKGTAYHGWQRQNNAIGVQEILEQALGKILREPVAITGSSRTDTGVHATQQFAHFDRAEGAALPPRLVYRLNGLLPDDIAVAALHRVDPELNSRFVATHRRYEYRISRTKNPFLHEVAYGLSSPVDVDRMNAAAKGLLGLHDFESFSKVHTNVNNFRCTITRAEWEVRGDLWIFHIQANRFLRGMVRAVVGTLLDIGRGKRSVENMKEVIEARNRKFAGPQAPAEGLFLVEVGYPEGLFLETYRD</sequence>
<dbReference type="InterPro" id="IPR020103">
    <property type="entry name" value="PsdUridine_synth_cat_dom_sf"/>
</dbReference>
<feature type="domain" description="Pseudouridine synthase I TruA alpha/beta" evidence="8">
    <location>
        <begin position="141"/>
        <end position="243"/>
    </location>
</feature>
<dbReference type="CDD" id="cd02570">
    <property type="entry name" value="PseudoU_synth_EcTruA"/>
    <property type="match status" value="1"/>
</dbReference>
<keyword evidence="2 4" id="KW-0819">tRNA processing</keyword>
<comment type="catalytic activity">
    <reaction evidence="4 7">
        <text>uridine(38/39/40) in tRNA = pseudouridine(38/39/40) in tRNA</text>
        <dbReference type="Rhea" id="RHEA:22376"/>
        <dbReference type="Rhea" id="RHEA-COMP:10085"/>
        <dbReference type="Rhea" id="RHEA-COMP:10087"/>
        <dbReference type="ChEBI" id="CHEBI:65314"/>
        <dbReference type="ChEBI" id="CHEBI:65315"/>
        <dbReference type="EC" id="5.4.99.12"/>
    </reaction>
</comment>
<dbReference type="Proteomes" id="UP000245880">
    <property type="component" value="Unassembled WGS sequence"/>
</dbReference>
<evidence type="ECO:0000313" key="9">
    <source>
        <dbReference type="EMBL" id="PWJ55930.1"/>
    </source>
</evidence>
<dbReference type="EC" id="5.4.99.12" evidence="4"/>
<evidence type="ECO:0000313" key="10">
    <source>
        <dbReference type="Proteomes" id="UP000245880"/>
    </source>
</evidence>
<dbReference type="SUPFAM" id="SSF55120">
    <property type="entry name" value="Pseudouridine synthase"/>
    <property type="match status" value="1"/>
</dbReference>
<dbReference type="InterPro" id="IPR020094">
    <property type="entry name" value="TruA/RsuA/RluB/E/F_N"/>
</dbReference>
<evidence type="ECO:0000256" key="4">
    <source>
        <dbReference type="HAMAP-Rule" id="MF_00171"/>
    </source>
</evidence>
<comment type="function">
    <text evidence="4">Formation of pseudouridine at positions 38, 39 and 40 in the anticodon stem and loop of transfer RNAs.</text>
</comment>
<dbReference type="RefSeq" id="WP_109676749.1">
    <property type="nucleotide sequence ID" value="NZ_QGDT01000012.1"/>
</dbReference>
<keyword evidence="3 4" id="KW-0413">Isomerase</keyword>
<comment type="caution">
    <text evidence="9">The sequence shown here is derived from an EMBL/GenBank/DDBJ whole genome shotgun (WGS) entry which is preliminary data.</text>
</comment>
<comment type="subunit">
    <text evidence="4">Homodimer.</text>
</comment>
<accession>A0A316AG36</accession>
<gene>
    <name evidence="4" type="primary">truA</name>
    <name evidence="9" type="ORF">CLV98_11224</name>
</gene>
<dbReference type="FunFam" id="3.30.70.580:FF:000001">
    <property type="entry name" value="tRNA pseudouridine synthase A"/>
    <property type="match status" value="1"/>
</dbReference>
<dbReference type="HAMAP" id="MF_00171">
    <property type="entry name" value="TruA"/>
    <property type="match status" value="1"/>
</dbReference>
<feature type="binding site" evidence="4 6">
    <location>
        <position position="110"/>
    </location>
    <ligand>
        <name>substrate</name>
    </ligand>
</feature>
<comment type="caution">
    <text evidence="4">Lacks conserved residue(s) required for the propagation of feature annotation.</text>
</comment>
<comment type="similarity">
    <text evidence="1 4 7">Belongs to the tRNA pseudouridine synthase TruA family.</text>
</comment>
<evidence type="ECO:0000256" key="5">
    <source>
        <dbReference type="PIRSR" id="PIRSR001430-1"/>
    </source>
</evidence>
<reference evidence="9 10" key="1">
    <citation type="submission" date="2018-03" db="EMBL/GenBank/DDBJ databases">
        <title>Genomic Encyclopedia of Archaeal and Bacterial Type Strains, Phase II (KMG-II): from individual species to whole genera.</title>
        <authorList>
            <person name="Goeker M."/>
        </authorList>
    </citation>
    <scope>NUCLEOTIDE SEQUENCE [LARGE SCALE GENOMIC DNA]</scope>
    <source>
        <strain evidence="9 10">DSM 100346</strain>
    </source>
</reference>
<dbReference type="Gene3D" id="3.30.70.580">
    <property type="entry name" value="Pseudouridine synthase I, catalytic domain, N-terminal subdomain"/>
    <property type="match status" value="1"/>
</dbReference>
<feature type="active site" description="Nucleophile" evidence="4 5">
    <location>
        <position position="51"/>
    </location>
</feature>
<dbReference type="PIRSF" id="PIRSF001430">
    <property type="entry name" value="tRNA_psdUrid_synth"/>
    <property type="match status" value="1"/>
</dbReference>
<dbReference type="PANTHER" id="PTHR11142:SF0">
    <property type="entry name" value="TRNA PSEUDOURIDINE SYNTHASE-LIKE 1"/>
    <property type="match status" value="1"/>
</dbReference>
<evidence type="ECO:0000256" key="1">
    <source>
        <dbReference type="ARBA" id="ARBA00009375"/>
    </source>
</evidence>
<dbReference type="Pfam" id="PF01416">
    <property type="entry name" value="PseudoU_synth_1"/>
    <property type="match status" value="2"/>
</dbReference>
<protein>
    <recommendedName>
        <fullName evidence="4">tRNA pseudouridine synthase A</fullName>
        <ecNumber evidence="4">5.4.99.12</ecNumber>
    </recommendedName>
    <alternativeName>
        <fullName evidence="4">tRNA pseudouridine(38-40) synthase</fullName>
    </alternativeName>
    <alternativeName>
        <fullName evidence="4">tRNA pseudouridylate synthase I</fullName>
    </alternativeName>
    <alternativeName>
        <fullName evidence="4">tRNA-uridine isomerase I</fullName>
    </alternativeName>
</protein>
<dbReference type="InterPro" id="IPR020095">
    <property type="entry name" value="PsdUridine_synth_TruA_C"/>
</dbReference>
<evidence type="ECO:0000259" key="8">
    <source>
        <dbReference type="Pfam" id="PF01416"/>
    </source>
</evidence>
<dbReference type="InterPro" id="IPR020097">
    <property type="entry name" value="PsdUridine_synth_TruA_a/b_dom"/>
</dbReference>
<proteinExistence type="inferred from homology"/>
<evidence type="ECO:0000256" key="7">
    <source>
        <dbReference type="RuleBase" id="RU003792"/>
    </source>
</evidence>
<feature type="domain" description="Pseudouridine synthase I TruA alpha/beta" evidence="8">
    <location>
        <begin position="8"/>
        <end position="95"/>
    </location>
</feature>